<dbReference type="RefSeq" id="WP_157339724.1">
    <property type="nucleotide sequence ID" value="NZ_WSEK01000001.1"/>
</dbReference>
<dbReference type="EMBL" id="WSEK01000001">
    <property type="protein sequence ID" value="MVQ47553.1"/>
    <property type="molecule type" value="Genomic_DNA"/>
</dbReference>
<evidence type="ECO:0000313" key="3">
    <source>
        <dbReference type="Proteomes" id="UP000473525"/>
    </source>
</evidence>
<evidence type="ECO:0000313" key="2">
    <source>
        <dbReference type="EMBL" id="MVQ47553.1"/>
    </source>
</evidence>
<organism evidence="2 3">
    <name type="scientific">Nocardioides agri</name>
    <dbReference type="NCBI Taxonomy" id="2682843"/>
    <lineage>
        <taxon>Bacteria</taxon>
        <taxon>Bacillati</taxon>
        <taxon>Actinomycetota</taxon>
        <taxon>Actinomycetes</taxon>
        <taxon>Propionibacteriales</taxon>
        <taxon>Nocardioidaceae</taxon>
        <taxon>Nocardioides</taxon>
    </lineage>
</organism>
<feature type="compositionally biased region" description="Pro residues" evidence="1">
    <location>
        <begin position="7"/>
        <end position="18"/>
    </location>
</feature>
<reference evidence="2 3" key="1">
    <citation type="submission" date="2019-12" db="EMBL/GenBank/DDBJ databases">
        <authorList>
            <person name="Huq M.A."/>
        </authorList>
    </citation>
    <scope>NUCLEOTIDE SEQUENCE [LARGE SCALE GENOMIC DNA]</scope>
    <source>
        <strain evidence="2 3">MAH-18</strain>
    </source>
</reference>
<name>A0A6L6XLC6_9ACTN</name>
<accession>A0A6L6XLC6</accession>
<dbReference type="AlphaFoldDB" id="A0A6L6XLC6"/>
<sequence>MTEDPDLPTPDEPPATPPEPERVRTGVSRVDEVITAVEELDDRPLEEHVGVFETAHTELRRALDAVDPADDPA</sequence>
<protein>
    <submittedName>
        <fullName evidence="2">Uncharacterized protein</fullName>
    </submittedName>
</protein>
<evidence type="ECO:0000256" key="1">
    <source>
        <dbReference type="SAM" id="MobiDB-lite"/>
    </source>
</evidence>
<feature type="region of interest" description="Disordered" evidence="1">
    <location>
        <begin position="1"/>
        <end position="26"/>
    </location>
</feature>
<gene>
    <name evidence="2" type="ORF">GON03_00020</name>
</gene>
<comment type="caution">
    <text evidence="2">The sequence shown here is derived from an EMBL/GenBank/DDBJ whole genome shotgun (WGS) entry which is preliminary data.</text>
</comment>
<proteinExistence type="predicted"/>
<dbReference type="Proteomes" id="UP000473525">
    <property type="component" value="Unassembled WGS sequence"/>
</dbReference>
<keyword evidence="3" id="KW-1185">Reference proteome</keyword>